<proteinExistence type="inferred from homology"/>
<keyword evidence="4" id="KW-0472">Membrane</keyword>
<dbReference type="PANTHER" id="PTHR43820:SF4">
    <property type="entry name" value="HIGH-AFFINITY BRANCHED-CHAIN AMINO ACID TRANSPORT ATP-BINDING PROTEIN LIVF"/>
    <property type="match status" value="1"/>
</dbReference>
<feature type="transmembrane region" description="Helical" evidence="4">
    <location>
        <begin position="404"/>
        <end position="425"/>
    </location>
</feature>
<comment type="similarity">
    <text evidence="1">Belongs to the ABC transporter superfamily.</text>
</comment>
<reference evidence="6 7" key="1">
    <citation type="journal article" date="2017" name="Gigascience">
        <title>Draft genome of the honey bee ectoparasitic mite, Tropilaelaps mercedesae, is shaped by the parasitic life history.</title>
        <authorList>
            <person name="Dong X."/>
            <person name="Armstrong S.D."/>
            <person name="Xia D."/>
            <person name="Makepeace B.L."/>
            <person name="Darby A.C."/>
            <person name="Kadowaki T."/>
        </authorList>
    </citation>
    <scope>NUCLEOTIDE SEQUENCE [LARGE SCALE GENOMIC DNA]</scope>
    <source>
        <strain evidence="6">Wuxi-XJTLU</strain>
    </source>
</reference>
<dbReference type="GO" id="GO:0015658">
    <property type="term" value="F:branched-chain amino acid transmembrane transporter activity"/>
    <property type="evidence" value="ECO:0007669"/>
    <property type="project" value="TreeGrafter"/>
</dbReference>
<sequence length="683" mass="76538">MYTKDTIYYDIPSKASSLEEDSTDTELSFTTNSELLSSMSTELDWAQVRTTPVSLAWKSIRWYGAGYRRRTPQPEPMLTESDDDLLLRDVSGFANPKTIVLLAGMNPKAPRTLLRIIAGDINPHEGEVIRGGTAGLENMTVLIDPSRGDGLRSMLFEHLDLIDSIGSYVHRAIPDDHYGPPTCREFRDTVGSVYHSVFSLRHHSMDTMPEHYKTFLVLLMVLSCARKIILLDEPFIGLSVWQVNYVIRKLKSLRDSGCTVLISSSVHATILLNAADRLYIFARDGSIMVQGDPAHPEVFRPQTSRTSNFATTVSRIVQSKPSSRRKRGWDIHKLVTLPRVPRGTRDAAYVFSDIMMNEINTDYWVLPTPILCTIVFTAMCAVLTERRNALEDHLQPFVDLNIYFFLQLFLAMLGLFMGVHTTRIFLRVAQREWRNATYTLVESFWTVTCVSTTISTLCTCSLCIFIFLVTGQQRMRGEHGPDQAVISTWAPFLFVVSGLSTSYNFGRLGILLAFLWDGVANCGLMLLGNVCILVFLVTAVIPCRLFTVKGLDSSRETVAWYIAAFMSPLSAGQELMFHAVYATQGSILCSEWLPSTSKSTNSTSASCIPYAALAGIGKDKSHSFVLFPIVFRLCSVVLWLMSSFWVVSTLIWARRMYNPFLTAVPDLHHQLPPDASTDLENAV</sequence>
<evidence type="ECO:0000313" key="6">
    <source>
        <dbReference type="EMBL" id="OQR69398.1"/>
    </source>
</evidence>
<dbReference type="InterPro" id="IPR003439">
    <property type="entry name" value="ABC_transporter-like_ATP-bd"/>
</dbReference>
<accession>A0A1V9X7M2</accession>
<evidence type="ECO:0000256" key="3">
    <source>
        <dbReference type="ARBA" id="ARBA00022970"/>
    </source>
</evidence>
<name>A0A1V9X7M2_9ACAR</name>
<dbReference type="InterPro" id="IPR052156">
    <property type="entry name" value="BCAA_Transport_ATP-bd_LivF"/>
</dbReference>
<feature type="transmembrane region" description="Helical" evidence="4">
    <location>
        <begin position="523"/>
        <end position="546"/>
    </location>
</feature>
<protein>
    <submittedName>
        <fullName evidence="6">Branched-chain amino acid transport ATP-binding protein LivF-like</fullName>
    </submittedName>
</protein>
<dbReference type="Gene3D" id="3.40.50.300">
    <property type="entry name" value="P-loop containing nucleotide triphosphate hydrolases"/>
    <property type="match status" value="1"/>
</dbReference>
<dbReference type="InterPro" id="IPR027417">
    <property type="entry name" value="P-loop_NTPase"/>
</dbReference>
<dbReference type="InParanoid" id="A0A1V9X7M2"/>
<comment type="caution">
    <text evidence="6">The sequence shown here is derived from an EMBL/GenBank/DDBJ whole genome shotgun (WGS) entry which is preliminary data.</text>
</comment>
<dbReference type="GO" id="GO:0015807">
    <property type="term" value="P:L-amino acid transport"/>
    <property type="evidence" value="ECO:0007669"/>
    <property type="project" value="TreeGrafter"/>
</dbReference>
<keyword evidence="6" id="KW-0067">ATP-binding</keyword>
<keyword evidence="2" id="KW-0813">Transport</keyword>
<evidence type="ECO:0000313" key="7">
    <source>
        <dbReference type="Proteomes" id="UP000192247"/>
    </source>
</evidence>
<dbReference type="SUPFAM" id="SSF52540">
    <property type="entry name" value="P-loop containing nucleoside triphosphate hydrolases"/>
    <property type="match status" value="1"/>
</dbReference>
<dbReference type="EMBL" id="MNPL01021225">
    <property type="protein sequence ID" value="OQR69398.1"/>
    <property type="molecule type" value="Genomic_DNA"/>
</dbReference>
<dbReference type="AlphaFoldDB" id="A0A1V9X7M2"/>
<dbReference type="PROSITE" id="PS50893">
    <property type="entry name" value="ABC_TRANSPORTER_2"/>
    <property type="match status" value="1"/>
</dbReference>
<keyword evidence="3" id="KW-0029">Amino-acid transport</keyword>
<gene>
    <name evidence="6" type="ORF">BIW11_12283</name>
</gene>
<feature type="domain" description="ABC transporter" evidence="5">
    <location>
        <begin position="72"/>
        <end position="309"/>
    </location>
</feature>
<evidence type="ECO:0000259" key="5">
    <source>
        <dbReference type="PROSITE" id="PS50893"/>
    </source>
</evidence>
<keyword evidence="4" id="KW-1133">Transmembrane helix</keyword>
<feature type="transmembrane region" description="Helical" evidence="4">
    <location>
        <begin position="629"/>
        <end position="653"/>
    </location>
</feature>
<evidence type="ECO:0000256" key="4">
    <source>
        <dbReference type="SAM" id="Phobius"/>
    </source>
</evidence>
<feature type="transmembrane region" description="Helical" evidence="4">
    <location>
        <begin position="363"/>
        <end position="383"/>
    </location>
</feature>
<evidence type="ECO:0000256" key="2">
    <source>
        <dbReference type="ARBA" id="ARBA00022448"/>
    </source>
</evidence>
<feature type="transmembrane region" description="Helical" evidence="4">
    <location>
        <begin position="445"/>
        <end position="471"/>
    </location>
</feature>
<organism evidence="6 7">
    <name type="scientific">Tropilaelaps mercedesae</name>
    <dbReference type="NCBI Taxonomy" id="418985"/>
    <lineage>
        <taxon>Eukaryota</taxon>
        <taxon>Metazoa</taxon>
        <taxon>Ecdysozoa</taxon>
        <taxon>Arthropoda</taxon>
        <taxon>Chelicerata</taxon>
        <taxon>Arachnida</taxon>
        <taxon>Acari</taxon>
        <taxon>Parasitiformes</taxon>
        <taxon>Mesostigmata</taxon>
        <taxon>Gamasina</taxon>
        <taxon>Dermanyssoidea</taxon>
        <taxon>Laelapidae</taxon>
        <taxon>Tropilaelaps</taxon>
    </lineage>
</organism>
<evidence type="ECO:0000256" key="1">
    <source>
        <dbReference type="ARBA" id="ARBA00005417"/>
    </source>
</evidence>
<dbReference type="Proteomes" id="UP000192247">
    <property type="component" value="Unassembled WGS sequence"/>
</dbReference>
<keyword evidence="7" id="KW-1185">Reference proteome</keyword>
<dbReference type="PANTHER" id="PTHR43820">
    <property type="entry name" value="HIGH-AFFINITY BRANCHED-CHAIN AMINO ACID TRANSPORT ATP-BINDING PROTEIN LIVF"/>
    <property type="match status" value="1"/>
</dbReference>
<dbReference type="GO" id="GO:0016887">
    <property type="term" value="F:ATP hydrolysis activity"/>
    <property type="evidence" value="ECO:0007669"/>
    <property type="project" value="InterPro"/>
</dbReference>
<feature type="transmembrane region" description="Helical" evidence="4">
    <location>
        <begin position="483"/>
        <end position="503"/>
    </location>
</feature>
<dbReference type="GO" id="GO:0005524">
    <property type="term" value="F:ATP binding"/>
    <property type="evidence" value="ECO:0007669"/>
    <property type="project" value="UniProtKB-KW"/>
</dbReference>
<keyword evidence="6" id="KW-0547">Nucleotide-binding</keyword>
<keyword evidence="4" id="KW-0812">Transmembrane</keyword>